<dbReference type="Pfam" id="PF00440">
    <property type="entry name" value="TetR_N"/>
    <property type="match status" value="1"/>
</dbReference>
<dbReference type="PROSITE" id="PS50977">
    <property type="entry name" value="HTH_TETR_2"/>
    <property type="match status" value="1"/>
</dbReference>
<evidence type="ECO:0000256" key="3">
    <source>
        <dbReference type="ARBA" id="ARBA00023163"/>
    </source>
</evidence>
<dbReference type="InterPro" id="IPR023772">
    <property type="entry name" value="DNA-bd_HTH_TetR-type_CS"/>
</dbReference>
<evidence type="ECO:0000259" key="6">
    <source>
        <dbReference type="PROSITE" id="PS50977"/>
    </source>
</evidence>
<dbReference type="GO" id="GO:0000976">
    <property type="term" value="F:transcription cis-regulatory region binding"/>
    <property type="evidence" value="ECO:0007669"/>
    <property type="project" value="TreeGrafter"/>
</dbReference>
<organism evidence="7 8">
    <name type="scientific">Amycolatopsis acidiphila</name>
    <dbReference type="NCBI Taxonomy" id="715473"/>
    <lineage>
        <taxon>Bacteria</taxon>
        <taxon>Bacillati</taxon>
        <taxon>Actinomycetota</taxon>
        <taxon>Actinomycetes</taxon>
        <taxon>Pseudonocardiales</taxon>
        <taxon>Pseudonocardiaceae</taxon>
        <taxon>Amycolatopsis</taxon>
    </lineage>
</organism>
<dbReference type="Gene3D" id="1.10.357.10">
    <property type="entry name" value="Tetracycline Repressor, domain 2"/>
    <property type="match status" value="1"/>
</dbReference>
<proteinExistence type="predicted"/>
<keyword evidence="1" id="KW-0805">Transcription regulation</keyword>
<reference evidence="7 8" key="1">
    <citation type="submission" date="2019-07" db="EMBL/GenBank/DDBJ databases">
        <title>New species of Amycolatopsis and Streptomyces.</title>
        <authorList>
            <person name="Duangmal K."/>
            <person name="Teo W.F.A."/>
            <person name="Lipun K."/>
        </authorList>
    </citation>
    <scope>NUCLEOTIDE SEQUENCE [LARGE SCALE GENOMIC DNA]</scope>
    <source>
        <strain evidence="7 8">JCM 30562</strain>
    </source>
</reference>
<feature type="domain" description="HTH tetR-type" evidence="6">
    <location>
        <begin position="124"/>
        <end position="184"/>
    </location>
</feature>
<feature type="region of interest" description="Disordered" evidence="5">
    <location>
        <begin position="95"/>
        <end position="115"/>
    </location>
</feature>
<dbReference type="OrthoDB" id="5242485at2"/>
<keyword evidence="8" id="KW-1185">Reference proteome</keyword>
<dbReference type="InterPro" id="IPR050109">
    <property type="entry name" value="HTH-type_TetR-like_transc_reg"/>
</dbReference>
<evidence type="ECO:0000256" key="1">
    <source>
        <dbReference type="ARBA" id="ARBA00023015"/>
    </source>
</evidence>
<comment type="caution">
    <text evidence="7">The sequence shown here is derived from an EMBL/GenBank/DDBJ whole genome shotgun (WGS) entry which is preliminary data.</text>
</comment>
<dbReference type="InterPro" id="IPR009057">
    <property type="entry name" value="Homeodomain-like_sf"/>
</dbReference>
<dbReference type="PROSITE" id="PS01081">
    <property type="entry name" value="HTH_TETR_1"/>
    <property type="match status" value="1"/>
</dbReference>
<protein>
    <submittedName>
        <fullName evidence="7">TetR/AcrR family transcriptional regulator</fullName>
    </submittedName>
</protein>
<feature type="DNA-binding region" description="H-T-H motif" evidence="4">
    <location>
        <begin position="147"/>
        <end position="166"/>
    </location>
</feature>
<dbReference type="PANTHER" id="PTHR30055">
    <property type="entry name" value="HTH-TYPE TRANSCRIPTIONAL REGULATOR RUTR"/>
    <property type="match status" value="1"/>
</dbReference>
<sequence length="319" mass="34674">MSVTPAVMRPPPLAPECAYSRHRDLGIFPPAGSPVAKPRCLPSCRLLWLASSGTCVACKTGLVPSPAAVTLSPDCCHSSVFRGTNGYFRSEGTMRQEGSLARTHEQEPGLPRGRASLPADAVRAAQRERLIRAIIAASAENGYLRVTIADVVQRAKVSRAAFYAHFSDKDDCLLEATLFGRRLLIGHITAETRALPAETSAEESLRVACRAFLRFLTDEPEFARVFYLELPSAGPQAITRAIEAQRQYAHLNELWHRRARVQDPSLPDVPPEAFAAAVGATTELVRSAVHAGRTRLLDLEDALVALHLALLAGRPWQTG</sequence>
<dbReference type="GO" id="GO:0003700">
    <property type="term" value="F:DNA-binding transcription factor activity"/>
    <property type="evidence" value="ECO:0007669"/>
    <property type="project" value="TreeGrafter"/>
</dbReference>
<dbReference type="InterPro" id="IPR001647">
    <property type="entry name" value="HTH_TetR"/>
</dbReference>
<evidence type="ECO:0000313" key="8">
    <source>
        <dbReference type="Proteomes" id="UP000318578"/>
    </source>
</evidence>
<gene>
    <name evidence="7" type="ORF">FNH06_18765</name>
</gene>
<evidence type="ECO:0000313" key="7">
    <source>
        <dbReference type="EMBL" id="TVT20892.1"/>
    </source>
</evidence>
<dbReference type="SUPFAM" id="SSF46689">
    <property type="entry name" value="Homeodomain-like"/>
    <property type="match status" value="1"/>
</dbReference>
<keyword evidence="2 4" id="KW-0238">DNA-binding</keyword>
<evidence type="ECO:0000256" key="5">
    <source>
        <dbReference type="SAM" id="MobiDB-lite"/>
    </source>
</evidence>
<name>A0A558A9F6_9PSEU</name>
<accession>A0A558A9F6</accession>
<dbReference type="EMBL" id="VJZA01000031">
    <property type="protein sequence ID" value="TVT20892.1"/>
    <property type="molecule type" value="Genomic_DNA"/>
</dbReference>
<evidence type="ECO:0000256" key="2">
    <source>
        <dbReference type="ARBA" id="ARBA00023125"/>
    </source>
</evidence>
<keyword evidence="3" id="KW-0804">Transcription</keyword>
<dbReference type="Proteomes" id="UP000318578">
    <property type="component" value="Unassembled WGS sequence"/>
</dbReference>
<dbReference type="AlphaFoldDB" id="A0A558A9F6"/>
<dbReference type="PANTHER" id="PTHR30055:SF238">
    <property type="entry name" value="MYCOFACTOCIN BIOSYNTHESIS TRANSCRIPTIONAL REGULATOR MFTR-RELATED"/>
    <property type="match status" value="1"/>
</dbReference>
<dbReference type="Gene3D" id="1.10.10.60">
    <property type="entry name" value="Homeodomain-like"/>
    <property type="match status" value="1"/>
</dbReference>
<evidence type="ECO:0000256" key="4">
    <source>
        <dbReference type="PROSITE-ProRule" id="PRU00335"/>
    </source>
</evidence>